<evidence type="ECO:0000256" key="1">
    <source>
        <dbReference type="SAM" id="MobiDB-lite"/>
    </source>
</evidence>
<gene>
    <name evidence="3" type="ORF">ACAOBT_LOCUS27948</name>
</gene>
<keyword evidence="4" id="KW-1185">Reference proteome</keyword>
<dbReference type="AlphaFoldDB" id="A0A9P0M3W3"/>
<reference evidence="3" key="1">
    <citation type="submission" date="2022-03" db="EMBL/GenBank/DDBJ databases">
        <authorList>
            <person name="Sayadi A."/>
        </authorList>
    </citation>
    <scope>NUCLEOTIDE SEQUENCE</scope>
</reference>
<dbReference type="OrthoDB" id="8197587at2759"/>
<name>A0A9P0M3W3_ACAOB</name>
<evidence type="ECO:0000313" key="4">
    <source>
        <dbReference type="Proteomes" id="UP001152888"/>
    </source>
</evidence>
<evidence type="ECO:0000256" key="2">
    <source>
        <dbReference type="SAM" id="SignalP"/>
    </source>
</evidence>
<feature type="chain" id="PRO_5040264709" evidence="2">
    <location>
        <begin position="16"/>
        <end position="140"/>
    </location>
</feature>
<dbReference type="Proteomes" id="UP001152888">
    <property type="component" value="Unassembled WGS sequence"/>
</dbReference>
<evidence type="ECO:0000313" key="3">
    <source>
        <dbReference type="EMBL" id="CAH2004364.1"/>
    </source>
</evidence>
<accession>A0A9P0M3W3</accession>
<proteinExistence type="predicted"/>
<comment type="caution">
    <text evidence="3">The sequence shown here is derived from an EMBL/GenBank/DDBJ whole genome shotgun (WGS) entry which is preliminary data.</text>
</comment>
<feature type="signal peptide" evidence="2">
    <location>
        <begin position="1"/>
        <end position="15"/>
    </location>
</feature>
<organism evidence="3 4">
    <name type="scientific">Acanthoscelides obtectus</name>
    <name type="common">Bean weevil</name>
    <name type="synonym">Bruchus obtectus</name>
    <dbReference type="NCBI Taxonomy" id="200917"/>
    <lineage>
        <taxon>Eukaryota</taxon>
        <taxon>Metazoa</taxon>
        <taxon>Ecdysozoa</taxon>
        <taxon>Arthropoda</taxon>
        <taxon>Hexapoda</taxon>
        <taxon>Insecta</taxon>
        <taxon>Pterygota</taxon>
        <taxon>Neoptera</taxon>
        <taxon>Endopterygota</taxon>
        <taxon>Coleoptera</taxon>
        <taxon>Polyphaga</taxon>
        <taxon>Cucujiformia</taxon>
        <taxon>Chrysomeloidea</taxon>
        <taxon>Chrysomelidae</taxon>
        <taxon>Bruchinae</taxon>
        <taxon>Bruchini</taxon>
        <taxon>Acanthoscelides</taxon>
    </lineage>
</organism>
<feature type="region of interest" description="Disordered" evidence="1">
    <location>
        <begin position="45"/>
        <end position="69"/>
    </location>
</feature>
<sequence>MRIFVLLILVGLATCQVEHATDIEIHQVEVTEIPWSSIDKFVESLPPFNTEQPSDAEGTTTETPTTTISAKLTEADALEENGEYYVYHPEGLLQRIVYATKDDPQKMEYTAQLKYQDVEPIRSPVYTYDPETLALIRLNK</sequence>
<protein>
    <submittedName>
        <fullName evidence="3">Uncharacterized protein</fullName>
    </submittedName>
</protein>
<keyword evidence="2" id="KW-0732">Signal</keyword>
<dbReference type="EMBL" id="CAKOFQ010007586">
    <property type="protein sequence ID" value="CAH2004364.1"/>
    <property type="molecule type" value="Genomic_DNA"/>
</dbReference>